<evidence type="ECO:0000259" key="1">
    <source>
        <dbReference type="Pfam" id="PF24758"/>
    </source>
</evidence>
<evidence type="ECO:0000313" key="3">
    <source>
        <dbReference type="Proteomes" id="UP001415857"/>
    </source>
</evidence>
<evidence type="ECO:0000313" key="2">
    <source>
        <dbReference type="EMBL" id="KAK9284900.1"/>
    </source>
</evidence>
<dbReference type="InterPro" id="IPR055411">
    <property type="entry name" value="LRR_FXL15/At3g58940/PEG3-like"/>
</dbReference>
<dbReference type="AlphaFoldDB" id="A0AAP0S1C5"/>
<dbReference type="EMBL" id="JBBPBK010000005">
    <property type="protein sequence ID" value="KAK9284900.1"/>
    <property type="molecule type" value="Genomic_DNA"/>
</dbReference>
<dbReference type="InterPro" id="IPR050232">
    <property type="entry name" value="FBL13/AtMIF1-like"/>
</dbReference>
<accession>A0AAP0S1C5</accession>
<organism evidence="2 3">
    <name type="scientific">Liquidambar formosana</name>
    <name type="common">Formosan gum</name>
    <dbReference type="NCBI Taxonomy" id="63359"/>
    <lineage>
        <taxon>Eukaryota</taxon>
        <taxon>Viridiplantae</taxon>
        <taxon>Streptophyta</taxon>
        <taxon>Embryophyta</taxon>
        <taxon>Tracheophyta</taxon>
        <taxon>Spermatophyta</taxon>
        <taxon>Magnoliopsida</taxon>
        <taxon>eudicotyledons</taxon>
        <taxon>Gunneridae</taxon>
        <taxon>Pentapetalae</taxon>
        <taxon>Saxifragales</taxon>
        <taxon>Altingiaceae</taxon>
        <taxon>Liquidambar</taxon>
    </lineage>
</organism>
<reference evidence="2 3" key="1">
    <citation type="journal article" date="2024" name="Plant J.">
        <title>Genome sequences and population genomics reveal climatic adaptation and genomic divergence between two closely related sweetgum species.</title>
        <authorList>
            <person name="Xu W.Q."/>
            <person name="Ren C.Q."/>
            <person name="Zhang X.Y."/>
            <person name="Comes H.P."/>
            <person name="Liu X.H."/>
            <person name="Li Y.G."/>
            <person name="Kettle C.J."/>
            <person name="Jalonen R."/>
            <person name="Gaisberger H."/>
            <person name="Ma Y.Z."/>
            <person name="Qiu Y.X."/>
        </authorList>
    </citation>
    <scope>NUCLEOTIDE SEQUENCE [LARGE SCALE GENOMIC DNA]</scope>
    <source>
        <strain evidence="2">Hangzhou</strain>
    </source>
</reference>
<sequence length="185" mass="21099">MRTSEYNFKLPNFVITCDSLTKLKLVSCSLDPSAKIHMRSLKSLRLKEIILSEDTIAKIFSGCPLLEKLSLYNCYGPSVLSITSQNLKRLVFHYGITDLSLEIFCPYITSLNISGWIEGVALKNLSCLVNSTLDFTEDFNGARGEYLGVRMILQKLHHLDVLTICDRLILVWLSFLYRFLYVLFG</sequence>
<comment type="caution">
    <text evidence="2">The sequence shown here is derived from an EMBL/GenBank/DDBJ whole genome shotgun (WGS) entry which is preliminary data.</text>
</comment>
<dbReference type="Pfam" id="PF24758">
    <property type="entry name" value="LRR_At5g56370"/>
    <property type="match status" value="1"/>
</dbReference>
<name>A0AAP0S1C5_LIQFO</name>
<dbReference type="PANTHER" id="PTHR31900:SF30">
    <property type="entry name" value="SUPERFAMILY PROTEIN, PUTATIVE-RELATED"/>
    <property type="match status" value="1"/>
</dbReference>
<dbReference type="InterPro" id="IPR032675">
    <property type="entry name" value="LRR_dom_sf"/>
</dbReference>
<feature type="domain" description="F-box/LRR-repeat protein 15/At3g58940/PEG3-like LRR" evidence="1">
    <location>
        <begin position="6"/>
        <end position="95"/>
    </location>
</feature>
<keyword evidence="3" id="KW-1185">Reference proteome</keyword>
<protein>
    <recommendedName>
        <fullName evidence="1">F-box/LRR-repeat protein 15/At3g58940/PEG3-like LRR domain-containing protein</fullName>
    </recommendedName>
</protein>
<dbReference type="PANTHER" id="PTHR31900">
    <property type="entry name" value="F-BOX/RNI SUPERFAMILY PROTEIN-RELATED"/>
    <property type="match status" value="1"/>
</dbReference>
<dbReference type="SUPFAM" id="SSF52047">
    <property type="entry name" value="RNI-like"/>
    <property type="match status" value="1"/>
</dbReference>
<gene>
    <name evidence="2" type="ORF">L1049_024081</name>
</gene>
<proteinExistence type="predicted"/>
<dbReference type="Gene3D" id="3.80.10.10">
    <property type="entry name" value="Ribonuclease Inhibitor"/>
    <property type="match status" value="1"/>
</dbReference>
<dbReference type="Proteomes" id="UP001415857">
    <property type="component" value="Unassembled WGS sequence"/>
</dbReference>